<evidence type="ECO:0000313" key="2">
    <source>
        <dbReference type="WBParaSite" id="PS1159_v2.g13058.t1"/>
    </source>
</evidence>
<proteinExistence type="predicted"/>
<accession>A0AC35F253</accession>
<dbReference type="WBParaSite" id="PS1159_v2.g13058.t1">
    <property type="protein sequence ID" value="PS1159_v2.g13058.t1"/>
    <property type="gene ID" value="PS1159_v2.g13058"/>
</dbReference>
<sequence length="664" mass="75158">MSQKERESEQNGSGDSTTPKQFYQYFNPISGQMEWKVVSEATAIEDDEDMIIQIARSNFGDMIYDYDRNDRYSAGLKHHIKRLKSEGTNVHVADIGTGTSLLSLMAVRHGADKVTAVEVFKPMAITAEKVIKKNGCDDKIKVIHLRSTEIQENLVQEKADIIVAEVFDTELIGEGALRSFKEGLVTLGKKGCRVVPAKGRVWICPVSSEKLQQFWKLPNKRFKAPFSDCTGTAAVFDIQLSEIDPNWFEVLAEPFIAFNFNFEDADSIKYNETFSHRISITSKKPAIFDIVLMWWDLDMNGDGTNYISTVPTQFSDKTAWRDHWMQAIYYLPKPAQVLPNEEIVLHCSHDEYSLWFNIGEKSEGPSFCCCQLHSAFSRYDFYRLHKMDENEAFIQWIRKFCENKQVLTFGDGSLISLYASKTAAKVYAYEAGDASAGMIESYAKLNNITNIKVIQSLKQLNSDIFTKELTVISEPFFSTSILPWHGFLRFSALINELQNALGNEIKIEVMPKKSKLLCLPVKFEHLWKIAAPVGIVDGFDLSDFDVLCQKARTIADPIVEQHSLFEYPGISTGTQQEVFFLSVNSKSEAKSTVITSENSETNALVFWTETEFVDEKSEENSVTVSNGLLSNCLVGEKPEWHPGHRQGVYFLPFESIGKAKTIEH</sequence>
<dbReference type="Proteomes" id="UP000887580">
    <property type="component" value="Unplaced"/>
</dbReference>
<evidence type="ECO:0000313" key="1">
    <source>
        <dbReference type="Proteomes" id="UP000887580"/>
    </source>
</evidence>
<name>A0AC35F253_9BILA</name>
<reference evidence="2" key="1">
    <citation type="submission" date="2022-11" db="UniProtKB">
        <authorList>
            <consortium name="WormBaseParasite"/>
        </authorList>
    </citation>
    <scope>IDENTIFICATION</scope>
</reference>
<protein>
    <submittedName>
        <fullName evidence="2">Protein arginine N-methyltransferase</fullName>
    </submittedName>
</protein>
<organism evidence="1 2">
    <name type="scientific">Panagrolaimus sp. PS1159</name>
    <dbReference type="NCBI Taxonomy" id="55785"/>
    <lineage>
        <taxon>Eukaryota</taxon>
        <taxon>Metazoa</taxon>
        <taxon>Ecdysozoa</taxon>
        <taxon>Nematoda</taxon>
        <taxon>Chromadorea</taxon>
        <taxon>Rhabditida</taxon>
        <taxon>Tylenchina</taxon>
        <taxon>Panagrolaimomorpha</taxon>
        <taxon>Panagrolaimoidea</taxon>
        <taxon>Panagrolaimidae</taxon>
        <taxon>Panagrolaimus</taxon>
    </lineage>
</organism>